<keyword evidence="3" id="KW-0238">DNA-binding</keyword>
<dbReference type="InterPro" id="IPR026281">
    <property type="entry name" value="HTH_RamB"/>
</dbReference>
<dbReference type="InterPro" id="IPR010982">
    <property type="entry name" value="Lambda_DNA-bd_dom_sf"/>
</dbReference>
<dbReference type="GO" id="GO:0005829">
    <property type="term" value="C:cytosol"/>
    <property type="evidence" value="ECO:0007669"/>
    <property type="project" value="TreeGrafter"/>
</dbReference>
<dbReference type="InterPro" id="IPR018653">
    <property type="entry name" value="ScfR_C"/>
</dbReference>
<dbReference type="InterPro" id="IPR001387">
    <property type="entry name" value="Cro/C1-type_HTH"/>
</dbReference>
<evidence type="ECO:0000256" key="2">
    <source>
        <dbReference type="ARBA" id="ARBA00023015"/>
    </source>
</evidence>
<dbReference type="InterPro" id="IPR010359">
    <property type="entry name" value="IrrE_HExxH"/>
</dbReference>
<dbReference type="CDD" id="cd00093">
    <property type="entry name" value="HTH_XRE"/>
    <property type="match status" value="1"/>
</dbReference>
<dbReference type="EMBL" id="CADCWA010000039">
    <property type="protein sequence ID" value="CAA9504321.1"/>
    <property type="molecule type" value="Genomic_DNA"/>
</dbReference>
<protein>
    <submittedName>
        <fullName evidence="6">Transcriptional regulator, Xre family</fullName>
    </submittedName>
</protein>
<evidence type="ECO:0000256" key="4">
    <source>
        <dbReference type="ARBA" id="ARBA00023163"/>
    </source>
</evidence>
<feature type="domain" description="HTH cro/C1-type" evidence="5">
    <location>
        <begin position="12"/>
        <end position="66"/>
    </location>
</feature>
<dbReference type="GO" id="GO:0003700">
    <property type="term" value="F:DNA-binding transcription factor activity"/>
    <property type="evidence" value="ECO:0007669"/>
    <property type="project" value="TreeGrafter"/>
</dbReference>
<dbReference type="PIRSF" id="PIRSF019251">
    <property type="entry name" value="Rv0465c"/>
    <property type="match status" value="1"/>
</dbReference>
<comment type="similarity">
    <text evidence="1">Belongs to the short-chain fatty acyl-CoA assimilation regulator (ScfR) family.</text>
</comment>
<dbReference type="AlphaFoldDB" id="A0A6J4SSP2"/>
<organism evidence="6">
    <name type="scientific">uncultured Sphingomonas sp</name>
    <dbReference type="NCBI Taxonomy" id="158754"/>
    <lineage>
        <taxon>Bacteria</taxon>
        <taxon>Pseudomonadati</taxon>
        <taxon>Pseudomonadota</taxon>
        <taxon>Alphaproteobacteria</taxon>
        <taxon>Sphingomonadales</taxon>
        <taxon>Sphingomonadaceae</taxon>
        <taxon>Sphingomonas</taxon>
        <taxon>environmental samples</taxon>
    </lineage>
</organism>
<name>A0A6J4SSP2_9SPHN</name>
<dbReference type="Pfam" id="PF09856">
    <property type="entry name" value="ScfRs"/>
    <property type="match status" value="1"/>
</dbReference>
<dbReference type="PANTHER" id="PTHR46797:SF23">
    <property type="entry name" value="HTH-TYPE TRANSCRIPTIONAL REGULATOR SUTR"/>
    <property type="match status" value="1"/>
</dbReference>
<dbReference type="InterPro" id="IPR050807">
    <property type="entry name" value="TransReg_Diox_bact_type"/>
</dbReference>
<gene>
    <name evidence="6" type="ORF">AVDCRST_MAG31-665</name>
</gene>
<dbReference type="GO" id="GO:0003677">
    <property type="term" value="F:DNA binding"/>
    <property type="evidence" value="ECO:0007669"/>
    <property type="project" value="UniProtKB-KW"/>
</dbReference>
<reference evidence="6" key="1">
    <citation type="submission" date="2020-02" db="EMBL/GenBank/DDBJ databases">
        <authorList>
            <person name="Meier V. D."/>
        </authorList>
    </citation>
    <scope>NUCLEOTIDE SEQUENCE</scope>
    <source>
        <strain evidence="6">AVDCRST_MAG31</strain>
    </source>
</reference>
<dbReference type="PANTHER" id="PTHR46797">
    <property type="entry name" value="HTH-TYPE TRANSCRIPTIONAL REGULATOR"/>
    <property type="match status" value="1"/>
</dbReference>
<evidence type="ECO:0000259" key="5">
    <source>
        <dbReference type="PROSITE" id="PS50943"/>
    </source>
</evidence>
<evidence type="ECO:0000256" key="1">
    <source>
        <dbReference type="ARBA" id="ARBA00007227"/>
    </source>
</evidence>
<dbReference type="PROSITE" id="PS50943">
    <property type="entry name" value="HTH_CROC1"/>
    <property type="match status" value="1"/>
</dbReference>
<dbReference type="RefSeq" id="WP_294168035.1">
    <property type="nucleotide sequence ID" value="NZ_CADCWA010000039.1"/>
</dbReference>
<accession>A0A6J4SSP2</accession>
<dbReference type="SUPFAM" id="SSF47413">
    <property type="entry name" value="lambda repressor-like DNA-binding domains"/>
    <property type="match status" value="1"/>
</dbReference>
<dbReference type="Gene3D" id="1.10.260.40">
    <property type="entry name" value="lambda repressor-like DNA-binding domains"/>
    <property type="match status" value="1"/>
</dbReference>
<sequence length="471" mass="52230">MAQRKLFLGARLKRLRRERSLQQAAMAAELGISASYLNHLERNQRPVTAGILLRLAETFDVDIKQFAAEGSDGGGAEQLLEVFSDGMFTDLGISRHEIMELADNAPALADGLTRLYTAFRELQRHPPDAATGGADPRVLITPETWVRDYIQGQRNHWPELEEGAETLGGALGDPLSVAEPLRRRLKEAYGVDVRLVAPETLDQASQTYDPQRRLLLLSSLLRPENRTFGIAYQLSLLEFHPIIIRMLEAARPPDPGSRRLLHMSFANYAAGAIMMPYGKFLLAAEEHRYAIDRLCGDFGANVEQVAHRLTTLGRQGARGVPFFMLRVDPAGNISKRYAGENFPFSHFGGTCPRWHLHAAFQTPGQTIRQLIETPDGQRYFTISRTIERPIRPDLRDDSLLAVGLGCDVRHASRIAYSDGLDLVNTPATPVGPACAICPRLQCPYRATPPAGRALAVHENRKSISPYPFVPS</sequence>
<dbReference type="Pfam" id="PF01381">
    <property type="entry name" value="HTH_3"/>
    <property type="match status" value="1"/>
</dbReference>
<dbReference type="Pfam" id="PF06114">
    <property type="entry name" value="Peptidase_M78"/>
    <property type="match status" value="1"/>
</dbReference>
<evidence type="ECO:0000256" key="3">
    <source>
        <dbReference type="ARBA" id="ARBA00023125"/>
    </source>
</evidence>
<keyword evidence="2" id="KW-0805">Transcription regulation</keyword>
<keyword evidence="4" id="KW-0804">Transcription</keyword>
<proteinExistence type="inferred from homology"/>
<evidence type="ECO:0000313" key="6">
    <source>
        <dbReference type="EMBL" id="CAA9504321.1"/>
    </source>
</evidence>
<dbReference type="SMART" id="SM00530">
    <property type="entry name" value="HTH_XRE"/>
    <property type="match status" value="1"/>
</dbReference>